<proteinExistence type="predicted"/>
<sequence>MDSEPDMWLGILAEREEYIGCLIEQGFNSLSIQKEYQNQLLQINEINQRLIPLIDQRKQGVQKQLNNVRRSKMATNSYQEAGPNGYGAFFDRKK</sequence>
<evidence type="ECO:0008006" key="3">
    <source>
        <dbReference type="Google" id="ProtNLM"/>
    </source>
</evidence>
<dbReference type="Proteomes" id="UP000316882">
    <property type="component" value="Unassembled WGS sequence"/>
</dbReference>
<protein>
    <recommendedName>
        <fullName evidence="3">Flagellar protein FliT</fullName>
    </recommendedName>
</protein>
<gene>
    <name evidence="1" type="ORF">BPA01_09740</name>
</gene>
<dbReference type="AlphaFoldDB" id="A0A4Y3PD33"/>
<evidence type="ECO:0000313" key="2">
    <source>
        <dbReference type="Proteomes" id="UP000316882"/>
    </source>
</evidence>
<comment type="caution">
    <text evidence="1">The sequence shown here is derived from an EMBL/GenBank/DDBJ whole genome shotgun (WGS) entry which is preliminary data.</text>
</comment>
<dbReference type="EMBL" id="BJMH01000003">
    <property type="protein sequence ID" value="GEB31394.1"/>
    <property type="molecule type" value="Genomic_DNA"/>
</dbReference>
<keyword evidence="2" id="KW-1185">Reference proteome</keyword>
<evidence type="ECO:0000313" key="1">
    <source>
        <dbReference type="EMBL" id="GEB31394.1"/>
    </source>
</evidence>
<organism evidence="1 2">
    <name type="scientific">Brevibacillus parabrevis</name>
    <dbReference type="NCBI Taxonomy" id="54914"/>
    <lineage>
        <taxon>Bacteria</taxon>
        <taxon>Bacillati</taxon>
        <taxon>Bacillota</taxon>
        <taxon>Bacilli</taxon>
        <taxon>Bacillales</taxon>
        <taxon>Paenibacillaceae</taxon>
        <taxon>Brevibacillus</taxon>
    </lineage>
</organism>
<reference evidence="1 2" key="1">
    <citation type="submission" date="2019-06" db="EMBL/GenBank/DDBJ databases">
        <title>Whole genome shotgun sequence of Brevibacillus parabrevis NBRC 12334.</title>
        <authorList>
            <person name="Hosoyama A."/>
            <person name="Uohara A."/>
            <person name="Ohji S."/>
            <person name="Ichikawa N."/>
        </authorList>
    </citation>
    <scope>NUCLEOTIDE SEQUENCE [LARGE SCALE GENOMIC DNA]</scope>
    <source>
        <strain evidence="1 2">NBRC 12334</strain>
    </source>
</reference>
<accession>A0A4Y3PD33</accession>
<name>A0A4Y3PD33_BREPA</name>